<sequence length="455" mass="53079">MNKQLKICPFRGIIYNQKKIGELAKVITPPYDVISPLDQKLYYTSHPYNIIRIILGKEYPEDDGKENKYIRARRFFREWLSRGILKKEKKKAIYVYEKEYHLEGKIEKRRGFLALMKLEEFGSGVILPHEETFPKPGTDRFRLLKSCQANFSPIFSLYLDPSHLVDQYLAIKEPISEVIDTDGVKHMLGRIEDENTINEVCKAMENKKLFLADGHHRYLTALRFRDEERKRFPRLKNGRDFVMMYFLNMETDAISILPVHRLIGGLEPGKVSKLKSRMEDFFQIERLSLPSANSKIQGECIVKELQKKEKSSIFGMYWGENRYYLLSLKGEESSSSSLAHKRLKVLPNTEWEPSNEVNTVILDEILKKIVVKDKLEKGKEIDFVKDETEAIDLIKKGKYQLAFFLKALSLKQIKKVCLSGKKLPPKSTYFYPKPLSGLVMRDLDEEIYGKLLYIP</sequence>
<proteinExistence type="predicted"/>
<evidence type="ECO:0000313" key="1">
    <source>
        <dbReference type="EMBL" id="TET12515.1"/>
    </source>
</evidence>
<dbReference type="InterPro" id="IPR008323">
    <property type="entry name" value="UCP033563"/>
</dbReference>
<accession>A0A523S3A0</accession>
<dbReference type="PIRSF" id="PIRSF033563">
    <property type="entry name" value="UCP033563"/>
    <property type="match status" value="1"/>
</dbReference>
<comment type="caution">
    <text evidence="1">The sequence shown here is derived from an EMBL/GenBank/DDBJ whole genome shotgun (WGS) entry which is preliminary data.</text>
</comment>
<dbReference type="Pfam" id="PF06245">
    <property type="entry name" value="DUF1015"/>
    <property type="match status" value="1"/>
</dbReference>
<name>A0A523S3A0_UNCAE</name>
<dbReference type="PANTHER" id="PTHR36454:SF1">
    <property type="entry name" value="DUF1015 DOMAIN-CONTAINING PROTEIN"/>
    <property type="match status" value="1"/>
</dbReference>
<reference evidence="1 2" key="1">
    <citation type="submission" date="2019-03" db="EMBL/GenBank/DDBJ databases">
        <title>Metabolic potential of uncultured bacteria and archaea associated with petroleum seepage in deep-sea sediments.</title>
        <authorList>
            <person name="Dong X."/>
            <person name="Hubert C."/>
        </authorList>
    </citation>
    <scope>NUCLEOTIDE SEQUENCE [LARGE SCALE GENOMIC DNA]</scope>
    <source>
        <strain evidence="1">E44_bin7</strain>
    </source>
</reference>
<evidence type="ECO:0000313" key="2">
    <source>
        <dbReference type="Proteomes" id="UP000316360"/>
    </source>
</evidence>
<protein>
    <submittedName>
        <fullName evidence="1">DUF1015 domain-containing protein</fullName>
    </submittedName>
</protein>
<gene>
    <name evidence="1" type="ORF">E3J84_01540</name>
</gene>
<dbReference type="AlphaFoldDB" id="A0A523S3A0"/>
<dbReference type="PANTHER" id="PTHR36454">
    <property type="entry name" value="LMO2823 PROTEIN"/>
    <property type="match status" value="1"/>
</dbReference>
<organism evidence="1 2">
    <name type="scientific">Aerophobetes bacterium</name>
    <dbReference type="NCBI Taxonomy" id="2030807"/>
    <lineage>
        <taxon>Bacteria</taxon>
        <taxon>Candidatus Aerophobota</taxon>
    </lineage>
</organism>
<dbReference type="Proteomes" id="UP000316360">
    <property type="component" value="Unassembled WGS sequence"/>
</dbReference>
<dbReference type="EMBL" id="SOKJ01000079">
    <property type="protein sequence ID" value="TET12515.1"/>
    <property type="molecule type" value="Genomic_DNA"/>
</dbReference>